<protein>
    <submittedName>
        <fullName evidence="1 3">Uncharacterized protein</fullName>
    </submittedName>
</protein>
<name>A0A183D9A2_9BILA</name>
<dbReference type="AlphaFoldDB" id="A0A183D9A2"/>
<reference evidence="1 2" key="2">
    <citation type="submission" date="2018-11" db="EMBL/GenBank/DDBJ databases">
        <authorList>
            <consortium name="Pathogen Informatics"/>
        </authorList>
    </citation>
    <scope>NUCLEOTIDE SEQUENCE [LARGE SCALE GENOMIC DNA]</scope>
</reference>
<accession>A0A183D9A2</accession>
<keyword evidence="2" id="KW-1185">Reference proteome</keyword>
<proteinExistence type="predicted"/>
<evidence type="ECO:0000313" key="1">
    <source>
        <dbReference type="EMBL" id="VDK50081.1"/>
    </source>
</evidence>
<evidence type="ECO:0000313" key="3">
    <source>
        <dbReference type="WBParaSite" id="GPUH_0000530001-mRNA-1"/>
    </source>
</evidence>
<gene>
    <name evidence="1" type="ORF">GPUH_LOCUS5294</name>
</gene>
<dbReference type="Proteomes" id="UP000271098">
    <property type="component" value="Unassembled WGS sequence"/>
</dbReference>
<reference evidence="3" key="1">
    <citation type="submission" date="2016-06" db="UniProtKB">
        <authorList>
            <consortium name="WormBaseParasite"/>
        </authorList>
    </citation>
    <scope>IDENTIFICATION</scope>
</reference>
<sequence length="68" mass="7625">MAARFASARRALPLPITQTMDPFALPMSGLLPSPIQPRRLTKRESEELVEPPRAGDMLRRVTEIAKQL</sequence>
<dbReference type="EMBL" id="UYRT01011006">
    <property type="protein sequence ID" value="VDK50081.1"/>
    <property type="molecule type" value="Genomic_DNA"/>
</dbReference>
<dbReference type="OrthoDB" id="5783859at2759"/>
<dbReference type="WBParaSite" id="GPUH_0000530001-mRNA-1">
    <property type="protein sequence ID" value="GPUH_0000530001-mRNA-1"/>
    <property type="gene ID" value="GPUH_0000530001"/>
</dbReference>
<organism evidence="3">
    <name type="scientific">Gongylonema pulchrum</name>
    <dbReference type="NCBI Taxonomy" id="637853"/>
    <lineage>
        <taxon>Eukaryota</taxon>
        <taxon>Metazoa</taxon>
        <taxon>Ecdysozoa</taxon>
        <taxon>Nematoda</taxon>
        <taxon>Chromadorea</taxon>
        <taxon>Rhabditida</taxon>
        <taxon>Spirurina</taxon>
        <taxon>Spiruromorpha</taxon>
        <taxon>Spiruroidea</taxon>
        <taxon>Gongylonematidae</taxon>
        <taxon>Gongylonema</taxon>
    </lineage>
</organism>
<evidence type="ECO:0000313" key="2">
    <source>
        <dbReference type="Proteomes" id="UP000271098"/>
    </source>
</evidence>